<evidence type="ECO:0000313" key="2">
    <source>
        <dbReference type="Proteomes" id="UP000029120"/>
    </source>
</evidence>
<evidence type="ECO:0000313" key="1">
    <source>
        <dbReference type="EMBL" id="KFK44750.1"/>
    </source>
</evidence>
<gene>
    <name evidence="1" type="ordered locus">AALP_Aa1g298100</name>
</gene>
<protein>
    <recommendedName>
        <fullName evidence="3">DUF295 domain-containing protein</fullName>
    </recommendedName>
</protein>
<dbReference type="AlphaFoldDB" id="A0A087HRJ8"/>
<dbReference type="Proteomes" id="UP000029120">
    <property type="component" value="Chromosome 1"/>
</dbReference>
<reference evidence="2" key="1">
    <citation type="journal article" date="2015" name="Nat. Plants">
        <title>Genome expansion of Arabis alpina linked with retrotransposition and reduced symmetric DNA methylation.</title>
        <authorList>
            <person name="Willing E.M."/>
            <person name="Rawat V."/>
            <person name="Mandakova T."/>
            <person name="Maumus F."/>
            <person name="James G.V."/>
            <person name="Nordstroem K.J."/>
            <person name="Becker C."/>
            <person name="Warthmann N."/>
            <person name="Chica C."/>
            <person name="Szarzynska B."/>
            <person name="Zytnicki M."/>
            <person name="Albani M.C."/>
            <person name="Kiefer C."/>
            <person name="Bergonzi S."/>
            <person name="Castaings L."/>
            <person name="Mateos J.L."/>
            <person name="Berns M.C."/>
            <person name="Bujdoso N."/>
            <person name="Piofczyk T."/>
            <person name="de Lorenzo L."/>
            <person name="Barrero-Sicilia C."/>
            <person name="Mateos I."/>
            <person name="Piednoel M."/>
            <person name="Hagmann J."/>
            <person name="Chen-Min-Tao R."/>
            <person name="Iglesias-Fernandez R."/>
            <person name="Schuster S.C."/>
            <person name="Alonso-Blanco C."/>
            <person name="Roudier F."/>
            <person name="Carbonero P."/>
            <person name="Paz-Ares J."/>
            <person name="Davis S.J."/>
            <person name="Pecinka A."/>
            <person name="Quesneville H."/>
            <person name="Colot V."/>
            <person name="Lysak M.A."/>
            <person name="Weigel D."/>
            <person name="Coupland G."/>
            <person name="Schneeberger K."/>
        </authorList>
    </citation>
    <scope>NUCLEOTIDE SEQUENCE [LARGE SCALE GENOMIC DNA]</scope>
    <source>
        <strain evidence="2">cv. Pajares</strain>
    </source>
</reference>
<dbReference type="EMBL" id="CM002869">
    <property type="protein sequence ID" value="KFK44750.1"/>
    <property type="molecule type" value="Genomic_DNA"/>
</dbReference>
<evidence type="ECO:0008006" key="3">
    <source>
        <dbReference type="Google" id="ProtNLM"/>
    </source>
</evidence>
<dbReference type="Gramene" id="KFK44750">
    <property type="protein sequence ID" value="KFK44750"/>
    <property type="gene ID" value="AALP_AA1G298100"/>
</dbReference>
<sequence>MSRNFIRHFKLSPWNHTLIKNRNFRLFSSSITTPPYLTLGTTLKNDLPDGSNIRNLLLFDPTKEEMLTVSDKTLPEELVGTEHLVESASSKERFLVKWYAQRFFPLSHEGVSYTTRRFMVFREEERTEGKCHGFGIYNIDDTTVHHFQAPEGAPACFTDPYWLPPFRTCIEPIY</sequence>
<accession>A0A087HRJ8</accession>
<organism evidence="1 2">
    <name type="scientific">Arabis alpina</name>
    <name type="common">Alpine rock-cress</name>
    <dbReference type="NCBI Taxonomy" id="50452"/>
    <lineage>
        <taxon>Eukaryota</taxon>
        <taxon>Viridiplantae</taxon>
        <taxon>Streptophyta</taxon>
        <taxon>Embryophyta</taxon>
        <taxon>Tracheophyta</taxon>
        <taxon>Spermatophyta</taxon>
        <taxon>Magnoliopsida</taxon>
        <taxon>eudicotyledons</taxon>
        <taxon>Gunneridae</taxon>
        <taxon>Pentapetalae</taxon>
        <taxon>rosids</taxon>
        <taxon>malvids</taxon>
        <taxon>Brassicales</taxon>
        <taxon>Brassicaceae</taxon>
        <taxon>Arabideae</taxon>
        <taxon>Arabis</taxon>
    </lineage>
</organism>
<dbReference type="OrthoDB" id="1058445at2759"/>
<name>A0A087HRJ8_ARAAL</name>
<keyword evidence="2" id="KW-1185">Reference proteome</keyword>
<proteinExistence type="predicted"/>